<dbReference type="EMBL" id="BOMH01000092">
    <property type="protein sequence ID" value="GID70993.1"/>
    <property type="molecule type" value="Genomic_DNA"/>
</dbReference>
<dbReference type="Proteomes" id="UP000619479">
    <property type="component" value="Unassembled WGS sequence"/>
</dbReference>
<proteinExistence type="predicted"/>
<protein>
    <submittedName>
        <fullName evidence="1">Uncharacterized protein</fullName>
    </submittedName>
</protein>
<evidence type="ECO:0000313" key="2">
    <source>
        <dbReference type="Proteomes" id="UP000619479"/>
    </source>
</evidence>
<reference evidence="1" key="1">
    <citation type="submission" date="2021-01" db="EMBL/GenBank/DDBJ databases">
        <title>Whole genome shotgun sequence of Actinoplanes cyaneus NBRC 14990.</title>
        <authorList>
            <person name="Komaki H."/>
            <person name="Tamura T."/>
        </authorList>
    </citation>
    <scope>NUCLEOTIDE SEQUENCE</scope>
    <source>
        <strain evidence="1">NBRC 14990</strain>
    </source>
</reference>
<sequence>MRARRENDDREVAAKGVAAYLADDGAKVYNLTEAAVQKNALTAALNLTALAAEAVAELAATRGLESQQILQALTTGQLDTADHGSVPEPAAQVIYPASMDDYDWAMTETKGWIEITVQWDARRKTITFYDPTRLAQEVQSAATRSGYFAESAVVVLPAVTKEAIEAAIAQMAQRHFADID</sequence>
<accession>A0A919IWD4</accession>
<comment type="caution">
    <text evidence="1">The sequence shown here is derived from an EMBL/GenBank/DDBJ whole genome shotgun (WGS) entry which is preliminary data.</text>
</comment>
<dbReference type="AlphaFoldDB" id="A0A919IWD4"/>
<evidence type="ECO:0000313" key="1">
    <source>
        <dbReference type="EMBL" id="GID70993.1"/>
    </source>
</evidence>
<keyword evidence="2" id="KW-1185">Reference proteome</keyword>
<name>A0A919IWD4_9ACTN</name>
<gene>
    <name evidence="1" type="ORF">Acy02nite_88740</name>
</gene>
<organism evidence="1 2">
    <name type="scientific">Actinoplanes cyaneus</name>
    <dbReference type="NCBI Taxonomy" id="52696"/>
    <lineage>
        <taxon>Bacteria</taxon>
        <taxon>Bacillati</taxon>
        <taxon>Actinomycetota</taxon>
        <taxon>Actinomycetes</taxon>
        <taxon>Micromonosporales</taxon>
        <taxon>Micromonosporaceae</taxon>
        <taxon>Actinoplanes</taxon>
    </lineage>
</organism>